<evidence type="ECO:0000313" key="8">
    <source>
        <dbReference type="EMBL" id="KAE8693304.1"/>
    </source>
</evidence>
<evidence type="ECO:0000256" key="5">
    <source>
        <dbReference type="ARBA" id="ARBA00023242"/>
    </source>
</evidence>
<dbReference type="Pfam" id="PF02362">
    <property type="entry name" value="B3"/>
    <property type="match status" value="3"/>
</dbReference>
<dbReference type="PROSITE" id="PS50863">
    <property type="entry name" value="B3"/>
    <property type="match status" value="3"/>
</dbReference>
<accession>A0A6A2ZMS3</accession>
<evidence type="ECO:0000256" key="3">
    <source>
        <dbReference type="ARBA" id="ARBA00023125"/>
    </source>
</evidence>
<dbReference type="InterPro" id="IPR003340">
    <property type="entry name" value="B3_DNA-bd"/>
</dbReference>
<dbReference type="Gene3D" id="2.40.330.10">
    <property type="entry name" value="DNA-binding pseudobarrel domain"/>
    <property type="match status" value="3"/>
</dbReference>
<keyword evidence="2" id="KW-0805">Transcription regulation</keyword>
<dbReference type="SMART" id="SM01019">
    <property type="entry name" value="B3"/>
    <property type="match status" value="3"/>
</dbReference>
<dbReference type="AlphaFoldDB" id="A0A6A2ZMS3"/>
<evidence type="ECO:0000256" key="2">
    <source>
        <dbReference type="ARBA" id="ARBA00023015"/>
    </source>
</evidence>
<gene>
    <name evidence="8" type="ORF">F3Y22_tig00110813pilonHSYRG00122</name>
</gene>
<feature type="domain" description="TF-B3" evidence="7">
    <location>
        <begin position="233"/>
        <end position="332"/>
    </location>
</feature>
<protein>
    <submittedName>
        <fullName evidence="8">AP2/B3-like transcriptional factor family protein</fullName>
    </submittedName>
</protein>
<dbReference type="InterPro" id="IPR015300">
    <property type="entry name" value="DNA-bd_pseudobarrel_sf"/>
</dbReference>
<proteinExistence type="predicted"/>
<dbReference type="InterPro" id="IPR050655">
    <property type="entry name" value="Plant_B3_domain"/>
</dbReference>
<dbReference type="GO" id="GO:0003677">
    <property type="term" value="F:DNA binding"/>
    <property type="evidence" value="ECO:0007669"/>
    <property type="project" value="UniProtKB-KW"/>
</dbReference>
<feature type="domain" description="TF-B3" evidence="7">
    <location>
        <begin position="21"/>
        <end position="114"/>
    </location>
</feature>
<keyword evidence="9" id="KW-1185">Reference proteome</keyword>
<reference evidence="8" key="1">
    <citation type="submission" date="2019-09" db="EMBL/GenBank/DDBJ databases">
        <title>Draft genome information of white flower Hibiscus syriacus.</title>
        <authorList>
            <person name="Kim Y.-M."/>
        </authorList>
    </citation>
    <scope>NUCLEOTIDE SEQUENCE [LARGE SCALE GENOMIC DNA]</scope>
    <source>
        <strain evidence="8">YM2019G1</strain>
    </source>
</reference>
<feature type="region of interest" description="Disordered" evidence="6">
    <location>
        <begin position="119"/>
        <end position="162"/>
    </location>
</feature>
<dbReference type="CDD" id="cd10017">
    <property type="entry name" value="B3_DNA"/>
    <property type="match status" value="3"/>
</dbReference>
<feature type="domain" description="TF-B3" evidence="7">
    <location>
        <begin position="386"/>
        <end position="485"/>
    </location>
</feature>
<feature type="compositionally biased region" description="Acidic residues" evidence="6">
    <location>
        <begin position="133"/>
        <end position="143"/>
    </location>
</feature>
<keyword evidence="3" id="KW-0238">DNA-binding</keyword>
<comment type="subcellular location">
    <subcellularLocation>
        <location evidence="1">Nucleus</location>
    </subcellularLocation>
</comment>
<evidence type="ECO:0000313" key="9">
    <source>
        <dbReference type="Proteomes" id="UP000436088"/>
    </source>
</evidence>
<dbReference type="EMBL" id="VEPZ02001120">
    <property type="protein sequence ID" value="KAE8693304.1"/>
    <property type="molecule type" value="Genomic_DNA"/>
</dbReference>
<evidence type="ECO:0000256" key="6">
    <source>
        <dbReference type="SAM" id="MobiDB-lite"/>
    </source>
</evidence>
<comment type="caution">
    <text evidence="8">The sequence shown here is derived from an EMBL/GenBank/DDBJ whole genome shotgun (WGS) entry which is preliminary data.</text>
</comment>
<organism evidence="8 9">
    <name type="scientific">Hibiscus syriacus</name>
    <name type="common">Rose of Sharon</name>
    <dbReference type="NCBI Taxonomy" id="106335"/>
    <lineage>
        <taxon>Eukaryota</taxon>
        <taxon>Viridiplantae</taxon>
        <taxon>Streptophyta</taxon>
        <taxon>Embryophyta</taxon>
        <taxon>Tracheophyta</taxon>
        <taxon>Spermatophyta</taxon>
        <taxon>Magnoliopsida</taxon>
        <taxon>eudicotyledons</taxon>
        <taxon>Gunneridae</taxon>
        <taxon>Pentapetalae</taxon>
        <taxon>rosids</taxon>
        <taxon>malvids</taxon>
        <taxon>Malvales</taxon>
        <taxon>Malvaceae</taxon>
        <taxon>Malvoideae</taxon>
        <taxon>Hibiscus</taxon>
    </lineage>
</organism>
<evidence type="ECO:0000256" key="1">
    <source>
        <dbReference type="ARBA" id="ARBA00004123"/>
    </source>
</evidence>
<dbReference type="GO" id="GO:0005634">
    <property type="term" value="C:nucleus"/>
    <property type="evidence" value="ECO:0007669"/>
    <property type="project" value="UniProtKB-SubCell"/>
</dbReference>
<dbReference type="PANTHER" id="PTHR31920">
    <property type="entry name" value="B3 DOMAIN-CONTAINING"/>
    <property type="match status" value="1"/>
</dbReference>
<dbReference type="Proteomes" id="UP000436088">
    <property type="component" value="Unassembled WGS sequence"/>
</dbReference>
<evidence type="ECO:0000259" key="7">
    <source>
        <dbReference type="PROSITE" id="PS50863"/>
    </source>
</evidence>
<dbReference type="PANTHER" id="PTHR31920:SF138">
    <property type="entry name" value="TF-B3 DOMAIN-CONTAINING PROTEIN"/>
    <property type="match status" value="1"/>
</dbReference>
<sequence length="523" mass="59103">MASSSDHQGSGHLKFKSNSPSFFKLILQDTIQNGKLGIPQKFVKNHGNEMSSPALLRVPSGEVWKVELTKSDSKICLENGWLQFSNHYSLDLGYLLVFRYEGNSKFHVVIFDTSASEIQYPHKGNNNERSDEIPDQNIDESQDNDYTQIRKPQLPCPRPHKMMRSSNETIKTETECNDKSGFLPQQVEHNGCPVRNGDKSTGRKTLKVHEKVKALKRASYSFKSESPFFKIVMQPCHVGCSSDNKFRLTIPINFARKHLMKELCSVTLSNSSGKTWTATLKQRQRGKRLDWVLLTGWKTFAQDNNLQVGDVCAFELINSIEISFRVVIYQGQDLNYRQSLASTDVVRPAKRKAPSCASPSCAEPLTELQKAKALQIASAFKSENPFFVIVLQPSYVNSNRVCIPTNFARQYLSKMHNEVILLLSNGKSWPVICSQYRTGPKPHVKFGTGWRKFSVDNNLEVGDACVFELVEGAESSMNITIYKMHADQDANLGSSMDDRSGEQQVELHERLVIKTEESVWTAF</sequence>
<evidence type="ECO:0000256" key="4">
    <source>
        <dbReference type="ARBA" id="ARBA00023163"/>
    </source>
</evidence>
<dbReference type="SUPFAM" id="SSF101936">
    <property type="entry name" value="DNA-binding pseudobarrel domain"/>
    <property type="match status" value="3"/>
</dbReference>
<keyword evidence="5" id="KW-0539">Nucleus</keyword>
<keyword evidence="4" id="KW-0804">Transcription</keyword>
<name>A0A6A2ZMS3_HIBSY</name>